<gene>
    <name evidence="1" type="ORF">BCR35DRAFT_301721</name>
</gene>
<dbReference type="InParanoid" id="A0A1Y2FYC2"/>
<keyword evidence="2" id="KW-1185">Reference proteome</keyword>
<evidence type="ECO:0000313" key="2">
    <source>
        <dbReference type="Proteomes" id="UP000193467"/>
    </source>
</evidence>
<dbReference type="EMBL" id="MCGR01000011">
    <property type="protein sequence ID" value="ORY88198.1"/>
    <property type="molecule type" value="Genomic_DNA"/>
</dbReference>
<sequence>MKQLESLYLVDPYFPDGDGDWLSFLNPTSFPSLRRLQLLRTNAMSSFQENHPDPRSSSGITHSILALAPHLEALSICEANGPWIANSLSAQEWSLFFSELQHLTLSTYGCGPETNGWLRTLERLAPKLETLTVLILNAADFEELDELYSGIEGALRGWEEERWRLNIRILDHMVDEGDEEEEAEARSSLIRTAMERGVKVDIGSSKAAYEDWETFFDDW</sequence>
<name>A0A1Y2FYC2_9BASI</name>
<evidence type="ECO:0008006" key="3">
    <source>
        <dbReference type="Google" id="ProtNLM"/>
    </source>
</evidence>
<evidence type="ECO:0000313" key="1">
    <source>
        <dbReference type="EMBL" id="ORY88198.1"/>
    </source>
</evidence>
<dbReference type="Proteomes" id="UP000193467">
    <property type="component" value="Unassembled WGS sequence"/>
</dbReference>
<organism evidence="1 2">
    <name type="scientific">Leucosporidium creatinivorum</name>
    <dbReference type="NCBI Taxonomy" id="106004"/>
    <lineage>
        <taxon>Eukaryota</taxon>
        <taxon>Fungi</taxon>
        <taxon>Dikarya</taxon>
        <taxon>Basidiomycota</taxon>
        <taxon>Pucciniomycotina</taxon>
        <taxon>Microbotryomycetes</taxon>
        <taxon>Leucosporidiales</taxon>
        <taxon>Leucosporidium</taxon>
    </lineage>
</organism>
<comment type="caution">
    <text evidence="1">The sequence shown here is derived from an EMBL/GenBank/DDBJ whole genome shotgun (WGS) entry which is preliminary data.</text>
</comment>
<dbReference type="InterPro" id="IPR032675">
    <property type="entry name" value="LRR_dom_sf"/>
</dbReference>
<dbReference type="Gene3D" id="3.80.10.10">
    <property type="entry name" value="Ribonuclease Inhibitor"/>
    <property type="match status" value="1"/>
</dbReference>
<dbReference type="AlphaFoldDB" id="A0A1Y2FYC2"/>
<reference evidence="1 2" key="1">
    <citation type="submission" date="2016-07" db="EMBL/GenBank/DDBJ databases">
        <title>Pervasive Adenine N6-methylation of Active Genes in Fungi.</title>
        <authorList>
            <consortium name="DOE Joint Genome Institute"/>
            <person name="Mondo S.J."/>
            <person name="Dannebaum R.O."/>
            <person name="Kuo R.C."/>
            <person name="Labutti K."/>
            <person name="Haridas S."/>
            <person name="Kuo A."/>
            <person name="Salamov A."/>
            <person name="Ahrendt S.R."/>
            <person name="Lipzen A."/>
            <person name="Sullivan W."/>
            <person name="Andreopoulos W.B."/>
            <person name="Clum A."/>
            <person name="Lindquist E."/>
            <person name="Daum C."/>
            <person name="Ramamoorthy G.K."/>
            <person name="Gryganskyi A."/>
            <person name="Culley D."/>
            <person name="Magnuson J.K."/>
            <person name="James T.Y."/>
            <person name="O'Malley M.A."/>
            <person name="Stajich J.E."/>
            <person name="Spatafora J.W."/>
            <person name="Visel A."/>
            <person name="Grigoriev I.V."/>
        </authorList>
    </citation>
    <scope>NUCLEOTIDE SEQUENCE [LARGE SCALE GENOMIC DNA]</scope>
    <source>
        <strain evidence="1 2">62-1032</strain>
    </source>
</reference>
<proteinExistence type="predicted"/>
<accession>A0A1Y2FYC2</accession>
<protein>
    <recommendedName>
        <fullName evidence="3">F-box domain-containing protein</fullName>
    </recommendedName>
</protein>